<evidence type="ECO:0000256" key="11">
    <source>
        <dbReference type="RuleBase" id="RU004156"/>
    </source>
</evidence>
<evidence type="ECO:0000256" key="7">
    <source>
        <dbReference type="ARBA" id="ARBA00023251"/>
    </source>
</evidence>
<accession>Q59807</accession>
<organism evidence="12">
    <name type="scientific">Staphylococcus aureus</name>
    <dbReference type="NCBI Taxonomy" id="1280"/>
    <lineage>
        <taxon>Bacteria</taxon>
        <taxon>Bacillati</taxon>
        <taxon>Bacillota</taxon>
        <taxon>Bacilli</taxon>
        <taxon>Bacillales</taxon>
        <taxon>Staphylococcaceae</taxon>
        <taxon>Staphylococcus</taxon>
    </lineage>
</organism>
<evidence type="ECO:0000256" key="9">
    <source>
        <dbReference type="PIRSR" id="PIRSR000440-1"/>
    </source>
</evidence>
<proteinExistence type="inferred from homology"/>
<keyword evidence="7 10" id="KW-0046">Antibiotic resistance</keyword>
<dbReference type="PANTHER" id="PTHR38474">
    <property type="entry name" value="SLR0299 PROTEIN"/>
    <property type="match status" value="1"/>
</dbReference>
<dbReference type="PIRSF" id="PIRSF000440">
    <property type="entry name" value="CAT"/>
    <property type="match status" value="1"/>
</dbReference>
<dbReference type="EMBL" id="M58515">
    <property type="protein sequence ID" value="AAA26613.1"/>
    <property type="molecule type" value="Genomic_DNA"/>
</dbReference>
<evidence type="ECO:0000256" key="5">
    <source>
        <dbReference type="ARBA" id="ARBA00020291"/>
    </source>
</evidence>
<comment type="similarity">
    <text evidence="2 11">Belongs to the chloramphenicol acetyltransferase family.</text>
</comment>
<dbReference type="AlphaFoldDB" id="Q59807"/>
<evidence type="ECO:0000313" key="12">
    <source>
        <dbReference type="EMBL" id="AAA26613.1"/>
    </source>
</evidence>
<evidence type="ECO:0000256" key="4">
    <source>
        <dbReference type="ARBA" id="ARBA00013235"/>
    </source>
</evidence>
<dbReference type="InterPro" id="IPR023213">
    <property type="entry name" value="CAT-like_dom_sf"/>
</dbReference>
<gene>
    <name evidence="12" type="primary">CAT</name>
</gene>
<dbReference type="InterPro" id="IPR001707">
    <property type="entry name" value="Cmp_AcTrfase"/>
</dbReference>
<dbReference type="Pfam" id="PF00302">
    <property type="entry name" value="CAT"/>
    <property type="match status" value="1"/>
</dbReference>
<protein>
    <recommendedName>
        <fullName evidence="5 10">Chloramphenicol acetyltransferase</fullName>
        <ecNumber evidence="4 10">2.3.1.28</ecNumber>
    </recommendedName>
</protein>
<keyword evidence="8 10" id="KW-0012">Acyltransferase</keyword>
<keyword evidence="6 10" id="KW-0808">Transferase</keyword>
<sequence>MTFNIINLETWDRKEYFNHYFNQQTTYSVTKEFDITLLKSMIKNKGYELYPALIYTIVNIINQNKVFRTGINSSGNLGFWDKLNPLYTCLINETEKFLNIWIESNVSFSSFYNSYKSDLLEYKDTNEMFPKKPIPENTGPISMIPWIDFSSFNLNIGNNSRFLLPIITIGKFYSKNNKIYLPVSLQVHHAVCDGYHVSLFMSEFQNIVDSVNEWDLNLK</sequence>
<dbReference type="SMART" id="SM01059">
    <property type="entry name" value="CAT"/>
    <property type="match status" value="1"/>
</dbReference>
<dbReference type="PROSITE" id="PS00100">
    <property type="entry name" value="CAT"/>
    <property type="match status" value="1"/>
</dbReference>
<dbReference type="GO" id="GO:0008811">
    <property type="term" value="F:chloramphenicol O-acetyltransferase activity"/>
    <property type="evidence" value="ECO:0007669"/>
    <property type="project" value="UniProtKB-EC"/>
</dbReference>
<comment type="catalytic activity">
    <reaction evidence="10">
        <text>chloramphenicol + acetyl-CoA = chloramphenicol 3-acetate + CoA</text>
        <dbReference type="Rhea" id="RHEA:18421"/>
        <dbReference type="ChEBI" id="CHEBI:16730"/>
        <dbReference type="ChEBI" id="CHEBI:17698"/>
        <dbReference type="ChEBI" id="CHEBI:57287"/>
        <dbReference type="ChEBI" id="CHEBI:57288"/>
        <dbReference type="EC" id="2.3.1.28"/>
    </reaction>
</comment>
<reference evidence="12" key="1">
    <citation type="submission" date="1992-02" db="EMBL/GenBank/DDBJ databases">
        <authorList>
            <person name="Schwarz S."/>
            <person name="Cardoso M."/>
        </authorList>
    </citation>
    <scope>NUCLEOTIDE SEQUENCE</scope>
    <source>
        <strain evidence="12">RN4220</strain>
    </source>
</reference>
<name>Q59807_STAAU</name>
<evidence type="ECO:0000256" key="6">
    <source>
        <dbReference type="ARBA" id="ARBA00022679"/>
    </source>
</evidence>
<dbReference type="Gene3D" id="3.30.559.10">
    <property type="entry name" value="Chloramphenicol acetyltransferase-like domain"/>
    <property type="match status" value="1"/>
</dbReference>
<comment type="subunit">
    <text evidence="3">Homotrimer.</text>
</comment>
<evidence type="ECO:0000256" key="3">
    <source>
        <dbReference type="ARBA" id="ARBA00011233"/>
    </source>
</evidence>
<dbReference type="EC" id="2.3.1.28" evidence="4 10"/>
<comment type="function">
    <text evidence="1 10">This enzyme is an effector of chloramphenicol resistance in bacteria.</text>
</comment>
<evidence type="ECO:0000256" key="10">
    <source>
        <dbReference type="RuleBase" id="RU000503"/>
    </source>
</evidence>
<dbReference type="NCBIfam" id="NF000491">
    <property type="entry name" value="chloram_CatA"/>
    <property type="match status" value="1"/>
</dbReference>
<dbReference type="InterPro" id="IPR018372">
    <property type="entry name" value="Chloramphenicol_AcTrfase_AS"/>
</dbReference>
<feature type="active site" description="Proton acceptor" evidence="9">
    <location>
        <position position="189"/>
    </location>
</feature>
<evidence type="ECO:0000256" key="8">
    <source>
        <dbReference type="ARBA" id="ARBA00023315"/>
    </source>
</evidence>
<dbReference type="SUPFAM" id="SSF52777">
    <property type="entry name" value="CoA-dependent acyltransferases"/>
    <property type="match status" value="1"/>
</dbReference>
<dbReference type="GO" id="GO:0046677">
    <property type="term" value="P:response to antibiotic"/>
    <property type="evidence" value="ECO:0007669"/>
    <property type="project" value="UniProtKB-KW"/>
</dbReference>
<dbReference type="PANTHER" id="PTHR38474:SF2">
    <property type="entry name" value="CHLORAMPHENICOL ACETYLTRANSFERASE"/>
    <property type="match status" value="1"/>
</dbReference>
<evidence type="ECO:0000256" key="2">
    <source>
        <dbReference type="ARBA" id="ARBA00010571"/>
    </source>
</evidence>
<evidence type="ECO:0000256" key="1">
    <source>
        <dbReference type="ARBA" id="ARBA00002150"/>
    </source>
</evidence>